<feature type="transmembrane region" description="Helical" evidence="1">
    <location>
        <begin position="123"/>
        <end position="145"/>
    </location>
</feature>
<evidence type="ECO:0000313" key="3">
    <source>
        <dbReference type="Proteomes" id="UP000707731"/>
    </source>
</evidence>
<feature type="transmembrane region" description="Helical" evidence="1">
    <location>
        <begin position="321"/>
        <end position="341"/>
    </location>
</feature>
<dbReference type="Pfam" id="PF05007">
    <property type="entry name" value="Mannosyl_trans"/>
    <property type="match status" value="1"/>
</dbReference>
<organism evidence="2 3">
    <name type="scientific">Nocardia higoensis</name>
    <dbReference type="NCBI Taxonomy" id="228599"/>
    <lineage>
        <taxon>Bacteria</taxon>
        <taxon>Bacillati</taxon>
        <taxon>Actinomycetota</taxon>
        <taxon>Actinomycetes</taxon>
        <taxon>Mycobacteriales</taxon>
        <taxon>Nocardiaceae</taxon>
        <taxon>Nocardia</taxon>
    </lineage>
</organism>
<gene>
    <name evidence="2" type="ORF">IU449_19220</name>
</gene>
<feature type="transmembrane region" description="Helical" evidence="1">
    <location>
        <begin position="376"/>
        <end position="409"/>
    </location>
</feature>
<protein>
    <submittedName>
        <fullName evidence="2">DUF2029 domain-containing protein</fullName>
    </submittedName>
</protein>
<feature type="transmembrane region" description="Helical" evidence="1">
    <location>
        <begin position="20"/>
        <end position="38"/>
    </location>
</feature>
<accession>A0ABS0DDV5</accession>
<dbReference type="PIRSF" id="PIRSF010361">
    <property type="entry name" value="UCP010361"/>
    <property type="match status" value="1"/>
</dbReference>
<dbReference type="InterPro" id="IPR007704">
    <property type="entry name" value="PIG-M"/>
</dbReference>
<feature type="transmembrane region" description="Helical" evidence="1">
    <location>
        <begin position="429"/>
        <end position="447"/>
    </location>
</feature>
<keyword evidence="1" id="KW-1133">Transmembrane helix</keyword>
<feature type="transmembrane region" description="Helical" evidence="1">
    <location>
        <begin position="347"/>
        <end position="364"/>
    </location>
</feature>
<reference evidence="2 3" key="1">
    <citation type="submission" date="2020-10" db="EMBL/GenBank/DDBJ databases">
        <title>Identification of Nocardia species via Next-generation sequencing and recognition of intraspecies genetic diversity.</title>
        <authorList>
            <person name="Li P."/>
            <person name="Li P."/>
            <person name="Lu B."/>
        </authorList>
    </citation>
    <scope>NUCLEOTIDE SEQUENCE [LARGE SCALE GENOMIC DNA]</scope>
    <source>
        <strain evidence="2 3">BJ06-0143</strain>
    </source>
</reference>
<feature type="transmembrane region" description="Helical" evidence="1">
    <location>
        <begin position="197"/>
        <end position="230"/>
    </location>
</feature>
<name>A0ABS0DDV5_9NOCA</name>
<sequence>MATGTAPSALPAGPVPRRSAVTAVVLLLCGATLTLAYLNKARCAGPPFYEDGRSVAFDIAKDARVCYSDIQYLWLGRDIDNHVFPYIHGAITADGWLTGGTVEYPVLSGLLMWLGAIGAHDDAAFLLHSALLLAPFALLTAWLLARLAGRWALLWAAGPPLVLYAFHNWELPVVCTAVAAVYVVTALTRYSLRTRGIIAAVLLGLGFCLKIYPGIFVLPLVLLVLTRGIGRGHRAPDGTRPDMRGYDVRGALLTAGAAIATVVLVNLPFAIAGYEGWRASFTFQQQRQTDITTNSIWYWSHHLVVGRFAEMEPSWHDGVGLASPVLIAAAFLAAAYIGWQRYAAGEVYPWVAVSAAMLCGFLVFHKVHSPQYTLWLIPFFVLLAVPWQVVVAYLFADMAIGVGVFRYFYLLGSGEPSESAEMVVEFGVWGRASLLVWLFFLFAYTCPRVVGRRARSRTDQIHTA</sequence>
<dbReference type="EMBL" id="JADLQN010000003">
    <property type="protein sequence ID" value="MBF6356650.1"/>
    <property type="molecule type" value="Genomic_DNA"/>
</dbReference>
<dbReference type="InterPro" id="IPR016570">
    <property type="entry name" value="UCP010361"/>
</dbReference>
<dbReference type="RefSeq" id="WP_195003492.1">
    <property type="nucleotide sequence ID" value="NZ_JADLQN010000003.1"/>
</dbReference>
<feature type="transmembrane region" description="Helical" evidence="1">
    <location>
        <begin position="250"/>
        <end position="274"/>
    </location>
</feature>
<comment type="caution">
    <text evidence="2">The sequence shown here is derived from an EMBL/GenBank/DDBJ whole genome shotgun (WGS) entry which is preliminary data.</text>
</comment>
<keyword evidence="1" id="KW-0472">Membrane</keyword>
<proteinExistence type="predicted"/>
<evidence type="ECO:0000313" key="2">
    <source>
        <dbReference type="EMBL" id="MBF6356650.1"/>
    </source>
</evidence>
<keyword evidence="1" id="KW-0812">Transmembrane</keyword>
<feature type="transmembrane region" description="Helical" evidence="1">
    <location>
        <begin position="165"/>
        <end position="185"/>
    </location>
</feature>
<dbReference type="Proteomes" id="UP000707731">
    <property type="component" value="Unassembled WGS sequence"/>
</dbReference>
<evidence type="ECO:0000256" key="1">
    <source>
        <dbReference type="SAM" id="Phobius"/>
    </source>
</evidence>
<keyword evidence="3" id="KW-1185">Reference proteome</keyword>